<keyword evidence="8 9" id="KW-0067">ATP-binding</keyword>
<evidence type="ECO:0000313" key="11">
    <source>
        <dbReference type="Proteomes" id="UP000799423"/>
    </source>
</evidence>
<evidence type="ECO:0000256" key="9">
    <source>
        <dbReference type="RuleBase" id="RU364126"/>
    </source>
</evidence>
<dbReference type="EC" id="2.7.1.158" evidence="3 9"/>
<comment type="function">
    <text evidence="9">Phosphorylates Ins(1,3,4,5,6)P5 at position 2 to form Ins(1,2,3,4,5,6)P6 (InsP6 or phytate).</text>
</comment>
<dbReference type="Pfam" id="PF06090">
    <property type="entry name" value="Ins_P5_2-kin"/>
    <property type="match status" value="1"/>
</dbReference>
<reference evidence="10" key="1">
    <citation type="submission" date="2020-01" db="EMBL/GenBank/DDBJ databases">
        <authorList>
            <consortium name="DOE Joint Genome Institute"/>
            <person name="Haridas S."/>
            <person name="Albert R."/>
            <person name="Binder M."/>
            <person name="Bloem J."/>
            <person name="Labutti K."/>
            <person name="Salamov A."/>
            <person name="Andreopoulos B."/>
            <person name="Baker S.E."/>
            <person name="Barry K."/>
            <person name="Bills G."/>
            <person name="Bluhm B.H."/>
            <person name="Cannon C."/>
            <person name="Castanera R."/>
            <person name="Culley D.E."/>
            <person name="Daum C."/>
            <person name="Ezra D."/>
            <person name="Gonzalez J.B."/>
            <person name="Henrissat B."/>
            <person name="Kuo A."/>
            <person name="Liang C."/>
            <person name="Lipzen A."/>
            <person name="Lutzoni F."/>
            <person name="Magnuson J."/>
            <person name="Mondo S."/>
            <person name="Nolan M."/>
            <person name="Ohm R."/>
            <person name="Pangilinan J."/>
            <person name="Park H.-J."/>
            <person name="Ramirez L."/>
            <person name="Alfaro M."/>
            <person name="Sun H."/>
            <person name="Tritt A."/>
            <person name="Yoshinaga Y."/>
            <person name="Zwiers L.-H."/>
            <person name="Turgeon B.G."/>
            <person name="Goodwin S.B."/>
            <person name="Spatafora J.W."/>
            <person name="Crous P.W."/>
            <person name="Grigoriev I.V."/>
        </authorList>
    </citation>
    <scope>NUCLEOTIDE SEQUENCE</scope>
    <source>
        <strain evidence="10">IPT5</strain>
    </source>
</reference>
<evidence type="ECO:0000256" key="6">
    <source>
        <dbReference type="ARBA" id="ARBA00022741"/>
    </source>
</evidence>
<keyword evidence="6 9" id="KW-0547">Nucleotide-binding</keyword>
<evidence type="ECO:0000256" key="8">
    <source>
        <dbReference type="ARBA" id="ARBA00022840"/>
    </source>
</evidence>
<dbReference type="GO" id="GO:0005634">
    <property type="term" value="C:nucleus"/>
    <property type="evidence" value="ECO:0007669"/>
    <property type="project" value="TreeGrafter"/>
</dbReference>
<keyword evidence="5 9" id="KW-0808">Transferase</keyword>
<dbReference type="OrthoDB" id="272370at2759"/>
<name>A0A6A7AZ32_9PLEO</name>
<comment type="function">
    <text evidence="1">Has kinase activity and phosphorylates inositol-1,3,4,5,6-pentakisphosphate (Ins(1,3,4,5,6)P5) to produce 1,2,3,4,5,6-hexakisphosphate (InsP6), also known as phytate.</text>
</comment>
<accession>A0A6A7AZ32</accession>
<comment type="catalytic activity">
    <reaction evidence="9">
        <text>1D-myo-inositol 1,3,4,5,6-pentakisphosphate + ATP = 1D-myo-inositol hexakisphosphate + ADP + H(+)</text>
        <dbReference type="Rhea" id="RHEA:20313"/>
        <dbReference type="ChEBI" id="CHEBI:15378"/>
        <dbReference type="ChEBI" id="CHEBI:30616"/>
        <dbReference type="ChEBI" id="CHEBI:57733"/>
        <dbReference type="ChEBI" id="CHEBI:58130"/>
        <dbReference type="ChEBI" id="CHEBI:456216"/>
        <dbReference type="EC" id="2.7.1.158"/>
    </reaction>
</comment>
<evidence type="ECO:0000256" key="5">
    <source>
        <dbReference type="ARBA" id="ARBA00022679"/>
    </source>
</evidence>
<evidence type="ECO:0000256" key="4">
    <source>
        <dbReference type="ARBA" id="ARBA00014846"/>
    </source>
</evidence>
<protein>
    <recommendedName>
        <fullName evidence="4 9">Inositol-pentakisphosphate 2-kinase</fullName>
        <ecNumber evidence="3 9">2.7.1.158</ecNumber>
    </recommendedName>
</protein>
<dbReference type="GO" id="GO:0035299">
    <property type="term" value="F:inositol-1,3,4,5,6-pentakisphosphate 2-kinase activity"/>
    <property type="evidence" value="ECO:0007669"/>
    <property type="project" value="UniProtKB-EC"/>
</dbReference>
<proteinExistence type="inferred from homology"/>
<organism evidence="10 11">
    <name type="scientific">Plenodomus tracheiphilus IPT5</name>
    <dbReference type="NCBI Taxonomy" id="1408161"/>
    <lineage>
        <taxon>Eukaryota</taxon>
        <taxon>Fungi</taxon>
        <taxon>Dikarya</taxon>
        <taxon>Ascomycota</taxon>
        <taxon>Pezizomycotina</taxon>
        <taxon>Dothideomycetes</taxon>
        <taxon>Pleosporomycetidae</taxon>
        <taxon>Pleosporales</taxon>
        <taxon>Pleosporineae</taxon>
        <taxon>Leptosphaeriaceae</taxon>
        <taxon>Plenodomus</taxon>
    </lineage>
</organism>
<dbReference type="AlphaFoldDB" id="A0A6A7AZ32"/>
<evidence type="ECO:0000256" key="7">
    <source>
        <dbReference type="ARBA" id="ARBA00022777"/>
    </source>
</evidence>
<dbReference type="PANTHER" id="PTHR14456">
    <property type="entry name" value="INOSITOL POLYPHOSPHATE KINASE 1"/>
    <property type="match status" value="1"/>
</dbReference>
<dbReference type="GO" id="GO:0005524">
    <property type="term" value="F:ATP binding"/>
    <property type="evidence" value="ECO:0007669"/>
    <property type="project" value="UniProtKB-KW"/>
</dbReference>
<sequence length="431" mass="47724">MTTEVGRPARARIPEGAPPRIFLAETLHAFPAIVPHLSTLCCVEASPTPPLEAAFTLHYLNKGAANAVFTIHPISTATKEVPPSDPLFRLVCEMYRTKLGLSARPLPRGATIGKILRVPRGIAKTLTGEQIVTSFRNLIKPLFQAAQPGQTCKQMSCFSLGANAEIVPATLRSTRGDLSKHLMDHEGVLLFPHVVEHLHGLVSKDVFVEGKASAVPDSSWAVLLEDMSPVSGQSITLEIKPKWLLQSPDAPLDAKRCRTCAMQILSPKDRESYICPLRLLRGTSDDIRSWLHARVSKYLTSAQHVNYITNGLCFYLTSGVGRALLEHLECLQSKLDPCGVLWQDPTETQNEINLNLRAAMTLRDCSLFIKVEYDPTTGTPQKITSKLGDLDFKSAEKTTDWAHKEKRLKKEHAYTKTLQDDFGCWVPRMSV</sequence>
<dbReference type="InterPro" id="IPR009286">
    <property type="entry name" value="Ins_P5_2-kin"/>
</dbReference>
<comment type="domain">
    <text evidence="9">The EXKPK motif is conserved in inositol-pentakisphosphate 2-kinases of both family 1 and 2.</text>
</comment>
<gene>
    <name evidence="10" type="ORF">T440DRAFT_197014</name>
</gene>
<evidence type="ECO:0000256" key="1">
    <source>
        <dbReference type="ARBA" id="ARBA00003979"/>
    </source>
</evidence>
<evidence type="ECO:0000313" key="10">
    <source>
        <dbReference type="EMBL" id="KAF2847418.1"/>
    </source>
</evidence>
<dbReference type="PANTHER" id="PTHR14456:SF2">
    <property type="entry name" value="INOSITOL-PENTAKISPHOSPHATE 2-KINASE"/>
    <property type="match status" value="1"/>
</dbReference>
<dbReference type="EMBL" id="MU006326">
    <property type="protein sequence ID" value="KAF2847418.1"/>
    <property type="molecule type" value="Genomic_DNA"/>
</dbReference>
<keyword evidence="11" id="KW-1185">Reference proteome</keyword>
<evidence type="ECO:0000256" key="3">
    <source>
        <dbReference type="ARBA" id="ARBA00012023"/>
    </source>
</evidence>
<dbReference type="GO" id="GO:0032958">
    <property type="term" value="P:inositol phosphate biosynthetic process"/>
    <property type="evidence" value="ECO:0007669"/>
    <property type="project" value="TreeGrafter"/>
</dbReference>
<dbReference type="Proteomes" id="UP000799423">
    <property type="component" value="Unassembled WGS sequence"/>
</dbReference>
<keyword evidence="7 9" id="KW-0418">Kinase</keyword>
<comment type="similarity">
    <text evidence="2">Belongs to the IPK1 type 1 family.</text>
</comment>
<evidence type="ECO:0000256" key="2">
    <source>
        <dbReference type="ARBA" id="ARBA00008305"/>
    </source>
</evidence>